<accession>A0A1F6FH65</accession>
<protein>
    <recommendedName>
        <fullName evidence="3">DNA polymerase III subunit delta</fullName>
    </recommendedName>
</protein>
<organism evidence="1 2">
    <name type="scientific">Candidatus Kaiserbacteria bacterium RIFCSPLOWO2_12_FULL_45_26</name>
    <dbReference type="NCBI Taxonomy" id="1798525"/>
    <lineage>
        <taxon>Bacteria</taxon>
        <taxon>Candidatus Kaiseribacteriota</taxon>
    </lineage>
</organism>
<dbReference type="Pfam" id="PF13177">
    <property type="entry name" value="DNA_pol3_delta2"/>
    <property type="match status" value="1"/>
</dbReference>
<comment type="caution">
    <text evidence="1">The sequence shown here is derived from an EMBL/GenBank/DDBJ whole genome shotgun (WGS) entry which is preliminary data.</text>
</comment>
<proteinExistence type="predicted"/>
<evidence type="ECO:0000313" key="2">
    <source>
        <dbReference type="Proteomes" id="UP000177325"/>
    </source>
</evidence>
<dbReference type="Proteomes" id="UP000177325">
    <property type="component" value="Unassembled WGS sequence"/>
</dbReference>
<dbReference type="Gene3D" id="3.40.50.300">
    <property type="entry name" value="P-loop containing nucleotide triphosphate hydrolases"/>
    <property type="match status" value="1"/>
</dbReference>
<evidence type="ECO:0000313" key="1">
    <source>
        <dbReference type="EMBL" id="OGG85205.1"/>
    </source>
</evidence>
<reference evidence="1 2" key="1">
    <citation type="journal article" date="2016" name="Nat. Commun.">
        <title>Thousands of microbial genomes shed light on interconnected biogeochemical processes in an aquifer system.</title>
        <authorList>
            <person name="Anantharaman K."/>
            <person name="Brown C.T."/>
            <person name="Hug L.A."/>
            <person name="Sharon I."/>
            <person name="Castelle C.J."/>
            <person name="Probst A.J."/>
            <person name="Thomas B.C."/>
            <person name="Singh A."/>
            <person name="Wilkins M.J."/>
            <person name="Karaoz U."/>
            <person name="Brodie E.L."/>
            <person name="Williams K.H."/>
            <person name="Hubbard S.S."/>
            <person name="Banfield J.F."/>
        </authorList>
    </citation>
    <scope>NUCLEOTIDE SEQUENCE [LARGE SCALE GENOMIC DNA]</scope>
</reference>
<dbReference type="EMBL" id="MFMM01000001">
    <property type="protein sequence ID" value="OGG85205.1"/>
    <property type="molecule type" value="Genomic_DNA"/>
</dbReference>
<dbReference type="STRING" id="1798525.A3G90_04075"/>
<sequence length="206" mass="22984">MLAHHAYLCRMPEVTQTKVKTVADTFDIPATVFIQIDAFLIDDVRTLTEKAFMRPSEGDTQLIVVSLTTITVESQQALLKLLEEPPVGTMFLLCVPSSLFILPTLLSRFSTLSLEVDVSEVIDTTELDSFLALPVGERVSMITNQLAAKDMLWVTTLKRQLIAKLANKSFHGNPDNLALLYWIADHLQTRGASNKQLLEELALTLR</sequence>
<evidence type="ECO:0008006" key="3">
    <source>
        <dbReference type="Google" id="ProtNLM"/>
    </source>
</evidence>
<dbReference type="InterPro" id="IPR027417">
    <property type="entry name" value="P-loop_NTPase"/>
</dbReference>
<name>A0A1F6FH65_9BACT</name>
<gene>
    <name evidence="1" type="ORF">A3G90_04075</name>
</gene>
<dbReference type="SUPFAM" id="SSF52540">
    <property type="entry name" value="P-loop containing nucleoside triphosphate hydrolases"/>
    <property type="match status" value="1"/>
</dbReference>
<dbReference type="AlphaFoldDB" id="A0A1F6FH65"/>